<proteinExistence type="predicted"/>
<gene>
    <name evidence="1" type="ORF">JHL16_26560</name>
</gene>
<comment type="caution">
    <text evidence="1">The sequence shown here is derived from an EMBL/GenBank/DDBJ whole genome shotgun (WGS) entry which is preliminary data.</text>
</comment>
<evidence type="ECO:0000313" key="2">
    <source>
        <dbReference type="Proteomes" id="UP000616151"/>
    </source>
</evidence>
<name>A0ACC5RBF6_9HYPH</name>
<dbReference type="Proteomes" id="UP000616151">
    <property type="component" value="Unassembled WGS sequence"/>
</dbReference>
<dbReference type="EMBL" id="JAENHL010000008">
    <property type="protein sequence ID" value="MBK1869955.1"/>
    <property type="molecule type" value="Genomic_DNA"/>
</dbReference>
<evidence type="ECO:0000313" key="1">
    <source>
        <dbReference type="EMBL" id="MBK1869955.1"/>
    </source>
</evidence>
<keyword evidence="2" id="KW-1185">Reference proteome</keyword>
<organism evidence="1 2">
    <name type="scientific">Taklimakanibacter albus</name>
    <dbReference type="NCBI Taxonomy" id="2800327"/>
    <lineage>
        <taxon>Bacteria</taxon>
        <taxon>Pseudomonadati</taxon>
        <taxon>Pseudomonadota</taxon>
        <taxon>Alphaproteobacteria</taxon>
        <taxon>Hyphomicrobiales</taxon>
        <taxon>Aestuariivirgaceae</taxon>
        <taxon>Taklimakanibacter</taxon>
    </lineage>
</organism>
<sequence length="85" mass="9789">MTDYQKIERMFSQFLDRPSANLTADERAEVKDFIDVGEYGLALETLVAIYLEDEKLPDEDGRMMIDALAAEMSMKPAEIWLPEKE</sequence>
<reference evidence="1" key="1">
    <citation type="submission" date="2021-01" db="EMBL/GenBank/DDBJ databases">
        <authorList>
            <person name="Sun Q."/>
        </authorList>
    </citation>
    <scope>NUCLEOTIDE SEQUENCE</scope>
    <source>
        <strain evidence="1">YIM B02566</strain>
    </source>
</reference>
<accession>A0ACC5RBF6</accession>
<protein>
    <submittedName>
        <fullName evidence="1">MafI family immunity protein</fullName>
    </submittedName>
</protein>